<gene>
    <name evidence="2" type="ORF">Ljor_1337</name>
</gene>
<keyword evidence="3" id="KW-1185">Reference proteome</keyword>
<dbReference type="Proteomes" id="UP000055035">
    <property type="component" value="Unassembled WGS sequence"/>
</dbReference>
<dbReference type="EMBL" id="LNYJ01000011">
    <property type="protein sequence ID" value="KTD17031.1"/>
    <property type="molecule type" value="Genomic_DNA"/>
</dbReference>
<accession>A0A0W0VA43</accession>
<protein>
    <submittedName>
        <fullName evidence="2">Uncharacterized protein</fullName>
    </submittedName>
</protein>
<keyword evidence="1" id="KW-0732">Signal</keyword>
<organism evidence="2 3">
    <name type="scientific">Legionella jordanis</name>
    <dbReference type="NCBI Taxonomy" id="456"/>
    <lineage>
        <taxon>Bacteria</taxon>
        <taxon>Pseudomonadati</taxon>
        <taxon>Pseudomonadota</taxon>
        <taxon>Gammaproteobacteria</taxon>
        <taxon>Legionellales</taxon>
        <taxon>Legionellaceae</taxon>
        <taxon>Legionella</taxon>
    </lineage>
</organism>
<dbReference type="AlphaFoldDB" id="A0A0W0VA43"/>
<evidence type="ECO:0000313" key="3">
    <source>
        <dbReference type="Proteomes" id="UP000055035"/>
    </source>
</evidence>
<sequence length="113" mass="13095">MNNCSIKKLRLLPTCVASFILVLAMSFSASTQAAAPTSTTANPTQLAYYYVVGSPGYYGYGHRPYYYGYRPYYYGTYWSGWRPYYWRAGSRCQKSCLINRHNGRVIRCRTRCF</sequence>
<feature type="signal peptide" evidence="1">
    <location>
        <begin position="1"/>
        <end position="33"/>
    </location>
</feature>
<proteinExistence type="predicted"/>
<reference evidence="2 3" key="1">
    <citation type="submission" date="2015-11" db="EMBL/GenBank/DDBJ databases">
        <title>Genomic analysis of 38 Legionella species identifies large and diverse effector repertoires.</title>
        <authorList>
            <person name="Burstein D."/>
            <person name="Amaro F."/>
            <person name="Zusman T."/>
            <person name="Lifshitz Z."/>
            <person name="Cohen O."/>
            <person name="Gilbert J.A."/>
            <person name="Pupko T."/>
            <person name="Shuman H.A."/>
            <person name="Segal G."/>
        </authorList>
    </citation>
    <scope>NUCLEOTIDE SEQUENCE [LARGE SCALE GENOMIC DNA]</scope>
    <source>
        <strain evidence="2 3">BL-540</strain>
    </source>
</reference>
<evidence type="ECO:0000256" key="1">
    <source>
        <dbReference type="SAM" id="SignalP"/>
    </source>
</evidence>
<name>A0A0W0VA43_9GAMM</name>
<feature type="chain" id="PRO_5006914581" evidence="1">
    <location>
        <begin position="34"/>
        <end position="113"/>
    </location>
</feature>
<comment type="caution">
    <text evidence="2">The sequence shown here is derived from an EMBL/GenBank/DDBJ whole genome shotgun (WGS) entry which is preliminary data.</text>
</comment>
<dbReference type="PATRIC" id="fig|456.5.peg.1430"/>
<evidence type="ECO:0000313" key="2">
    <source>
        <dbReference type="EMBL" id="KTD17031.1"/>
    </source>
</evidence>